<evidence type="ECO:0000256" key="1">
    <source>
        <dbReference type="SAM" id="MobiDB-lite"/>
    </source>
</evidence>
<dbReference type="EMBL" id="NEXX01000001">
    <property type="protein sequence ID" value="OUY08326.1"/>
    <property type="molecule type" value="Genomic_DNA"/>
</dbReference>
<evidence type="ECO:0000313" key="2">
    <source>
        <dbReference type="EMBL" id="OUY08326.1"/>
    </source>
</evidence>
<keyword evidence="3" id="KW-1185">Reference proteome</keyword>
<comment type="caution">
    <text evidence="2">The sequence shown here is derived from an EMBL/GenBank/DDBJ whole genome shotgun (WGS) entry which is preliminary data.</text>
</comment>
<dbReference type="Proteomes" id="UP000196536">
    <property type="component" value="Unassembled WGS sequence"/>
</dbReference>
<evidence type="ECO:0008006" key="4">
    <source>
        <dbReference type="Google" id="ProtNLM"/>
    </source>
</evidence>
<dbReference type="Pfam" id="PF04170">
    <property type="entry name" value="NlpE"/>
    <property type="match status" value="1"/>
</dbReference>
<feature type="compositionally biased region" description="Polar residues" evidence="1">
    <location>
        <begin position="28"/>
        <end position="44"/>
    </location>
</feature>
<feature type="region of interest" description="Disordered" evidence="1">
    <location>
        <begin position="28"/>
        <end position="49"/>
    </location>
</feature>
<accession>A0A1Z9Z1L2</accession>
<protein>
    <recommendedName>
        <fullName evidence="4">Copper homeostasis protein CutF</fullName>
    </recommendedName>
</protein>
<dbReference type="AlphaFoldDB" id="A0A1Z9Z1L2"/>
<dbReference type="OrthoDB" id="5348860at2"/>
<sequence length="159" mass="17193">MNKIFSLTCAVTGIVILSACHHSNNDNSTIHQPTAQVNSPQPATTVPDPAHTAENSLDWNGTYQGVLPCADCPGIKTVLTLNLDKTYSLEETYLERQVKPFVAKGTFQFDKTNSSLIVLDGAADNRIFFIGEGFAEARALDGSAINGPLKAHYQLTKIN</sequence>
<dbReference type="InterPro" id="IPR007298">
    <property type="entry name" value="Cu-R_lipoprotein_NlpE"/>
</dbReference>
<evidence type="ECO:0000313" key="3">
    <source>
        <dbReference type="Proteomes" id="UP000196536"/>
    </source>
</evidence>
<proteinExistence type="predicted"/>
<dbReference type="PROSITE" id="PS51257">
    <property type="entry name" value="PROKAR_LIPOPROTEIN"/>
    <property type="match status" value="1"/>
</dbReference>
<dbReference type="Gene3D" id="2.40.128.640">
    <property type="match status" value="1"/>
</dbReference>
<dbReference type="RefSeq" id="WP_087618966.1">
    <property type="nucleotide sequence ID" value="NZ_NEXX01000001.1"/>
</dbReference>
<reference evidence="2 3" key="1">
    <citation type="submission" date="2017-05" db="EMBL/GenBank/DDBJ databases">
        <title>Acinetobacter populi ANC 5415 (= PBJ7), whole genome shotgun sequencing project.</title>
        <authorList>
            <person name="Nemec A."/>
            <person name="Radolfova-Krizova L."/>
        </authorList>
    </citation>
    <scope>NUCLEOTIDE SEQUENCE [LARGE SCALE GENOMIC DNA]</scope>
    <source>
        <strain evidence="2 3">PBJ7</strain>
    </source>
</reference>
<name>A0A1Z9Z1L2_9GAMM</name>
<organism evidence="2 3">
    <name type="scientific">Acinetobacter populi</name>
    <dbReference type="NCBI Taxonomy" id="1582270"/>
    <lineage>
        <taxon>Bacteria</taxon>
        <taxon>Pseudomonadati</taxon>
        <taxon>Pseudomonadota</taxon>
        <taxon>Gammaproteobacteria</taxon>
        <taxon>Moraxellales</taxon>
        <taxon>Moraxellaceae</taxon>
        <taxon>Acinetobacter</taxon>
    </lineage>
</organism>
<gene>
    <name evidence="2" type="ORF">CAP51_01500</name>
</gene>